<dbReference type="EMBL" id="CP003261">
    <property type="protein sequence ID" value="AGK95873.1"/>
    <property type="molecule type" value="Genomic_DNA"/>
</dbReference>
<dbReference type="HOGENOM" id="CLU_749349_0_0_9"/>
<dbReference type="KEGG" id="cpas:Clopa_0849"/>
<dbReference type="AlphaFoldDB" id="R4JZX3"/>
<proteinExistence type="predicted"/>
<dbReference type="Proteomes" id="UP000013523">
    <property type="component" value="Chromosome"/>
</dbReference>
<sequence>MKKDTIMFDGYYGFQNVGDDVFCLVAEWIANECWKFNNIYFNGENIPKLYNNSRKNQSTKMNKKIKKLSTLMTLFKSSHIVYAGGSNFHTALSGIGDLRNFYRFSTKFTKKLYALGVSLGPFDTKRDYESIKNYLNNFTYISLRDKRSYEIAKKMNLRGVCKQSFDIASLLPVINKKYYRQRIDNNKKDELVVGISLCHCERYSGKDINREIQREEVMKLLIDKMVEKYKRITLKFFVFNNNKISGDNEITIESLNIFKSKCKVELINYTKDTLWFWNEMKKCNLFIGIRLHSAIMSYMANIPFVLFEYHEKCTEFLNSIGYSQKDRIIVEKFDVIKYLSVIDRLIKNDYKYKLKPSELTEHVLNDIKECANFI</sequence>
<feature type="domain" description="Polysaccharide pyruvyl transferase" evidence="1">
    <location>
        <begin position="16"/>
        <end position="310"/>
    </location>
</feature>
<keyword evidence="3" id="KW-1185">Reference proteome</keyword>
<dbReference type="PATRIC" id="fig|86416.3.peg.841"/>
<dbReference type="RefSeq" id="WP_015614197.1">
    <property type="nucleotide sequence ID" value="NC_021182.1"/>
</dbReference>
<dbReference type="eggNOG" id="COG2327">
    <property type="taxonomic scope" value="Bacteria"/>
</dbReference>
<organism evidence="2 3">
    <name type="scientific">Clostridium pasteurianum BC1</name>
    <dbReference type="NCBI Taxonomy" id="86416"/>
    <lineage>
        <taxon>Bacteria</taxon>
        <taxon>Bacillati</taxon>
        <taxon>Bacillota</taxon>
        <taxon>Clostridia</taxon>
        <taxon>Eubacteriales</taxon>
        <taxon>Clostridiaceae</taxon>
        <taxon>Clostridium</taxon>
    </lineage>
</organism>
<dbReference type="PANTHER" id="PTHR36836:SF1">
    <property type="entry name" value="COLANIC ACID BIOSYNTHESIS PROTEIN WCAK"/>
    <property type="match status" value="1"/>
</dbReference>
<reference evidence="2 3" key="1">
    <citation type="submission" date="2012-01" db="EMBL/GenBank/DDBJ databases">
        <title>Complete sequence of chromosome of Clostridium pasteurianum BC1.</title>
        <authorList>
            <consortium name="US DOE Joint Genome Institute"/>
            <person name="Lucas S."/>
            <person name="Han J."/>
            <person name="Lapidus A."/>
            <person name="Cheng J.-F."/>
            <person name="Goodwin L."/>
            <person name="Pitluck S."/>
            <person name="Peters L."/>
            <person name="Mikhailova N."/>
            <person name="Teshima H."/>
            <person name="Detter J.C."/>
            <person name="Han C."/>
            <person name="Tapia R."/>
            <person name="Land M."/>
            <person name="Hauser L."/>
            <person name="Kyrpides N."/>
            <person name="Ivanova N."/>
            <person name="Pagani I."/>
            <person name="Dunn J."/>
            <person name="Taghavi S."/>
            <person name="Francis A."/>
            <person name="van der Lelie D."/>
            <person name="Woyke T."/>
        </authorList>
    </citation>
    <scope>NUCLEOTIDE SEQUENCE [LARGE SCALE GENOMIC DNA]</scope>
    <source>
        <strain evidence="2 3">BC1</strain>
    </source>
</reference>
<protein>
    <recommendedName>
        <fullName evidence="1">Polysaccharide pyruvyl transferase domain-containing protein</fullName>
    </recommendedName>
</protein>
<dbReference type="InterPro" id="IPR007345">
    <property type="entry name" value="Polysacch_pyruvyl_Trfase"/>
</dbReference>
<name>R4JZX3_CLOPA</name>
<dbReference type="PANTHER" id="PTHR36836">
    <property type="entry name" value="COLANIC ACID BIOSYNTHESIS PROTEIN WCAK"/>
    <property type="match status" value="1"/>
</dbReference>
<gene>
    <name evidence="2" type="ORF">Clopa_0849</name>
</gene>
<evidence type="ECO:0000313" key="3">
    <source>
        <dbReference type="Proteomes" id="UP000013523"/>
    </source>
</evidence>
<accession>R4JZX3</accession>
<dbReference type="OrthoDB" id="3199616at2"/>
<dbReference type="Pfam" id="PF04230">
    <property type="entry name" value="PS_pyruv_trans"/>
    <property type="match status" value="1"/>
</dbReference>
<dbReference type="STRING" id="86416.Clopa_0849"/>
<evidence type="ECO:0000313" key="2">
    <source>
        <dbReference type="EMBL" id="AGK95873.1"/>
    </source>
</evidence>
<evidence type="ECO:0000259" key="1">
    <source>
        <dbReference type="Pfam" id="PF04230"/>
    </source>
</evidence>